<evidence type="ECO:0000256" key="2">
    <source>
        <dbReference type="ARBA" id="ARBA00022598"/>
    </source>
</evidence>
<dbReference type="InterPro" id="IPR011127">
    <property type="entry name" value="Dala_Dala_lig_N"/>
</dbReference>
<dbReference type="SUPFAM" id="SSF52440">
    <property type="entry name" value="PreATP-grasp domain"/>
    <property type="match status" value="1"/>
</dbReference>
<dbReference type="PROSITE" id="PS50975">
    <property type="entry name" value="ATP_GRASP"/>
    <property type="match status" value="1"/>
</dbReference>
<comment type="pathway">
    <text evidence="4">Cell wall biogenesis; peptidoglycan biosynthesis.</text>
</comment>
<evidence type="ECO:0000259" key="6">
    <source>
        <dbReference type="PROSITE" id="PS50975"/>
    </source>
</evidence>
<dbReference type="InterPro" id="IPR011095">
    <property type="entry name" value="Dala_Dala_lig_C"/>
</dbReference>
<keyword evidence="4" id="KW-0573">Peptidoglycan synthesis</keyword>
<comment type="similarity">
    <text evidence="1 4">Belongs to the D-alanine--D-alanine ligase family.</text>
</comment>
<keyword evidence="8" id="KW-1185">Reference proteome</keyword>
<organism evidence="7 8">
    <name type="scientific">Eubacterium segne</name>
    <dbReference type="NCBI Taxonomy" id="2763045"/>
    <lineage>
        <taxon>Bacteria</taxon>
        <taxon>Bacillati</taxon>
        <taxon>Bacillota</taxon>
        <taxon>Clostridia</taxon>
        <taxon>Eubacteriales</taxon>
        <taxon>Eubacteriaceae</taxon>
        <taxon>Eubacterium</taxon>
    </lineage>
</organism>
<dbReference type="Pfam" id="PF07478">
    <property type="entry name" value="Dala_Dala_lig_C"/>
    <property type="match status" value="1"/>
</dbReference>
<dbReference type="RefSeq" id="WP_186840425.1">
    <property type="nucleotide sequence ID" value="NZ_JACOOZ010000005.1"/>
</dbReference>
<dbReference type="EMBL" id="JACOOZ010000005">
    <property type="protein sequence ID" value="MBC5668101.1"/>
    <property type="molecule type" value="Genomic_DNA"/>
</dbReference>
<comment type="caution">
    <text evidence="7">The sequence shown here is derived from an EMBL/GenBank/DDBJ whole genome shotgun (WGS) entry which is preliminary data.</text>
</comment>
<reference evidence="7 8" key="1">
    <citation type="submission" date="2020-08" db="EMBL/GenBank/DDBJ databases">
        <title>Genome public.</title>
        <authorList>
            <person name="Liu C."/>
            <person name="Sun Q."/>
        </authorList>
    </citation>
    <scope>NUCLEOTIDE SEQUENCE [LARGE SCALE GENOMIC DNA]</scope>
    <source>
        <strain evidence="7 8">BX4</strain>
    </source>
</reference>
<dbReference type="Gene3D" id="3.30.1490.20">
    <property type="entry name" value="ATP-grasp fold, A domain"/>
    <property type="match status" value="1"/>
</dbReference>
<dbReference type="SUPFAM" id="SSF56059">
    <property type="entry name" value="Glutathione synthetase ATP-binding domain-like"/>
    <property type="match status" value="1"/>
</dbReference>
<dbReference type="EC" id="6.3.2.4" evidence="4"/>
<evidence type="ECO:0000313" key="7">
    <source>
        <dbReference type="EMBL" id="MBC5668101.1"/>
    </source>
</evidence>
<keyword evidence="2 4" id="KW-0436">Ligase</keyword>
<proteinExistence type="inferred from homology"/>
<dbReference type="NCBIfam" id="NF002528">
    <property type="entry name" value="PRK01966.1-4"/>
    <property type="match status" value="1"/>
</dbReference>
<keyword evidence="4" id="KW-0963">Cytoplasm</keyword>
<accession>A0ABR7F3A8</accession>
<evidence type="ECO:0000256" key="3">
    <source>
        <dbReference type="ARBA" id="ARBA00023316"/>
    </source>
</evidence>
<keyword evidence="5" id="KW-0067">ATP-binding</keyword>
<dbReference type="PIRSF" id="PIRSF039102">
    <property type="entry name" value="Ddl/VanB"/>
    <property type="match status" value="1"/>
</dbReference>
<dbReference type="PANTHER" id="PTHR23132">
    <property type="entry name" value="D-ALANINE--D-ALANINE LIGASE"/>
    <property type="match status" value="1"/>
</dbReference>
<dbReference type="InterPro" id="IPR011761">
    <property type="entry name" value="ATP-grasp"/>
</dbReference>
<comment type="function">
    <text evidence="4">Cell wall formation.</text>
</comment>
<name>A0ABR7F3A8_9FIRM</name>
<gene>
    <name evidence="4" type="primary">ddl</name>
    <name evidence="7" type="ORF">H8S00_08920</name>
</gene>
<dbReference type="InterPro" id="IPR005905">
    <property type="entry name" value="D_ala_D_ala"/>
</dbReference>
<dbReference type="InterPro" id="IPR013815">
    <property type="entry name" value="ATP_grasp_subdomain_1"/>
</dbReference>
<dbReference type="NCBIfam" id="NF002378">
    <property type="entry name" value="PRK01372.1"/>
    <property type="match status" value="1"/>
</dbReference>
<evidence type="ECO:0000313" key="8">
    <source>
        <dbReference type="Proteomes" id="UP000597877"/>
    </source>
</evidence>
<feature type="domain" description="ATP-grasp" evidence="6">
    <location>
        <begin position="141"/>
        <end position="336"/>
    </location>
</feature>
<protein>
    <recommendedName>
        <fullName evidence="4">D-alanine--D-alanine ligase</fullName>
        <ecNumber evidence="4">6.3.2.4</ecNumber>
    </recommendedName>
    <alternativeName>
        <fullName evidence="4">D-Ala-D-Ala ligase</fullName>
    </alternativeName>
    <alternativeName>
        <fullName evidence="4">D-alanylalanine synthetase</fullName>
    </alternativeName>
</protein>
<dbReference type="Gene3D" id="3.40.50.20">
    <property type="match status" value="1"/>
</dbReference>
<dbReference type="InterPro" id="IPR016185">
    <property type="entry name" value="PreATP-grasp_dom_sf"/>
</dbReference>
<keyword evidence="4" id="KW-0133">Cell shape</keyword>
<dbReference type="Pfam" id="PF01820">
    <property type="entry name" value="Dala_Dala_lig_N"/>
    <property type="match status" value="1"/>
</dbReference>
<dbReference type="Gene3D" id="3.30.470.20">
    <property type="entry name" value="ATP-grasp fold, B domain"/>
    <property type="match status" value="1"/>
</dbReference>
<keyword evidence="3 4" id="KW-0961">Cell wall biogenesis/degradation</keyword>
<comment type="subcellular location">
    <subcellularLocation>
        <location evidence="4">Cytoplasm</location>
    </subcellularLocation>
</comment>
<evidence type="ECO:0000256" key="4">
    <source>
        <dbReference type="HAMAP-Rule" id="MF_00047"/>
    </source>
</evidence>
<dbReference type="HAMAP" id="MF_00047">
    <property type="entry name" value="Dala_Dala_lig"/>
    <property type="match status" value="1"/>
</dbReference>
<dbReference type="NCBIfam" id="TIGR01205">
    <property type="entry name" value="D_ala_D_alaTIGR"/>
    <property type="match status" value="1"/>
</dbReference>
<dbReference type="Proteomes" id="UP000597877">
    <property type="component" value="Unassembled WGS sequence"/>
</dbReference>
<keyword evidence="5" id="KW-0547">Nucleotide-binding</keyword>
<dbReference type="PANTHER" id="PTHR23132:SF23">
    <property type="entry name" value="D-ALANINE--D-ALANINE LIGASE B"/>
    <property type="match status" value="1"/>
</dbReference>
<evidence type="ECO:0000256" key="1">
    <source>
        <dbReference type="ARBA" id="ARBA00010871"/>
    </source>
</evidence>
<comment type="catalytic activity">
    <reaction evidence="4">
        <text>2 D-alanine + ATP = D-alanyl-D-alanine + ADP + phosphate + H(+)</text>
        <dbReference type="Rhea" id="RHEA:11224"/>
        <dbReference type="ChEBI" id="CHEBI:15378"/>
        <dbReference type="ChEBI" id="CHEBI:30616"/>
        <dbReference type="ChEBI" id="CHEBI:43474"/>
        <dbReference type="ChEBI" id="CHEBI:57416"/>
        <dbReference type="ChEBI" id="CHEBI:57822"/>
        <dbReference type="ChEBI" id="CHEBI:456216"/>
        <dbReference type="EC" id="6.3.2.4"/>
    </reaction>
</comment>
<sequence>MDIVVLCGGNSTEREVSISSGYNVCQALREKNHNAILMDVFFGMDNCDIFETSKNTYDVTKEKDYIKSLSTKVKETEGKRKSFFGNNVIEICKKADIVFLALHGKNGEDGKCQAAFDLYGIKYTGSGHLASAMGMDKAVTKQIFMSKGVPTAKSVWVKKGEDTDLNPLNMSLPLVVKACNGGSSVGVVLVKDEKDYQNAVEECFKYDNEILIEDFIEGREFSIGVLNGKALPIVEIIPREGWYDYENKYKDGATTHVCPANLGDELTEKMQQVAVDACDAIGCSLCSRADVMMDKAGNMFCLEVNTLPGMTSTSLIPDEARAIGVDYPSLCNKIVELSLNKYK</sequence>
<evidence type="ECO:0000256" key="5">
    <source>
        <dbReference type="PROSITE-ProRule" id="PRU00409"/>
    </source>
</evidence>
<dbReference type="GO" id="GO:0016874">
    <property type="term" value="F:ligase activity"/>
    <property type="evidence" value="ECO:0007669"/>
    <property type="project" value="UniProtKB-KW"/>
</dbReference>